<dbReference type="OrthoDB" id="9803573at2"/>
<evidence type="ECO:0000313" key="10">
    <source>
        <dbReference type="EMBL" id="KEA63679.1"/>
    </source>
</evidence>
<evidence type="ECO:0000256" key="4">
    <source>
        <dbReference type="ARBA" id="ARBA00020735"/>
    </source>
</evidence>
<dbReference type="Gene3D" id="3.20.20.70">
    <property type="entry name" value="Aldolase class I"/>
    <property type="match status" value="1"/>
</dbReference>
<proteinExistence type="inferred from homology"/>
<dbReference type="InterPro" id="IPR002034">
    <property type="entry name" value="AIPM/Hcit_synth_CS"/>
</dbReference>
<dbReference type="PANTHER" id="PTHR42880">
    <property type="entry name" value="HOMOCITRATE SYNTHASE"/>
    <property type="match status" value="1"/>
</dbReference>
<dbReference type="RefSeq" id="WP_036187621.1">
    <property type="nucleotide sequence ID" value="NZ_JMQN01000030.1"/>
</dbReference>
<dbReference type="SUPFAM" id="SSF51569">
    <property type="entry name" value="Aldolase"/>
    <property type="match status" value="1"/>
</dbReference>
<comment type="caution">
    <text evidence="10">The sequence shown here is derived from an EMBL/GenBank/DDBJ whole genome shotgun (WGS) entry which is preliminary data.</text>
</comment>
<evidence type="ECO:0000256" key="6">
    <source>
        <dbReference type="ARBA" id="ARBA00048019"/>
    </source>
</evidence>
<keyword evidence="11" id="KW-1185">Reference proteome</keyword>
<dbReference type="PANTHER" id="PTHR42880:SF1">
    <property type="entry name" value="ISOPROPYLMALATE_HOMOCITRATE_CITRAMALATE SYNTHASE FAMILY PROTEIN"/>
    <property type="match status" value="1"/>
</dbReference>
<accession>A0A081FYS4</accession>
<evidence type="ECO:0000313" key="11">
    <source>
        <dbReference type="Proteomes" id="UP000028252"/>
    </source>
</evidence>
<dbReference type="PROSITE" id="PS00816">
    <property type="entry name" value="AIPM_HOMOCIT_SYNTH_2"/>
    <property type="match status" value="1"/>
</dbReference>
<evidence type="ECO:0000256" key="7">
    <source>
        <dbReference type="RuleBase" id="RU003523"/>
    </source>
</evidence>
<dbReference type="InterPro" id="IPR013477">
    <property type="entry name" value="NifV/FrbC"/>
</dbReference>
<dbReference type="eggNOG" id="COG0119">
    <property type="taxonomic scope" value="Bacteria"/>
</dbReference>
<dbReference type="GO" id="GO:0009399">
    <property type="term" value="P:nitrogen fixation"/>
    <property type="evidence" value="ECO:0007669"/>
    <property type="project" value="UniProtKB-UniRule"/>
</dbReference>
<dbReference type="GO" id="GO:0019752">
    <property type="term" value="P:carboxylic acid metabolic process"/>
    <property type="evidence" value="ECO:0007669"/>
    <property type="project" value="UniProtKB-UniRule"/>
</dbReference>
<dbReference type="EC" id="2.3.3.14" evidence="3 8"/>
<dbReference type="InterPro" id="IPR000891">
    <property type="entry name" value="PYR_CT"/>
</dbReference>
<dbReference type="GO" id="GO:0004410">
    <property type="term" value="F:homocitrate synthase activity"/>
    <property type="evidence" value="ECO:0007669"/>
    <property type="project" value="UniProtKB-UniRule"/>
</dbReference>
<gene>
    <name evidence="10" type="ORF">ADIMK_2135</name>
</gene>
<dbReference type="Gene3D" id="1.10.238.260">
    <property type="match status" value="1"/>
</dbReference>
<protein>
    <recommendedName>
        <fullName evidence="4 8">Homocitrate synthase</fullName>
        <ecNumber evidence="3 8">2.3.3.14</ecNumber>
    </recommendedName>
</protein>
<comment type="function">
    <text evidence="1 8">This protein is a Fe-Mo-cofactor biosynthetic component.</text>
</comment>
<dbReference type="AlphaFoldDB" id="A0A081FYS4"/>
<evidence type="ECO:0000256" key="2">
    <source>
        <dbReference type="ARBA" id="ARBA00006154"/>
    </source>
</evidence>
<dbReference type="InterPro" id="IPR013785">
    <property type="entry name" value="Aldolase_TIM"/>
</dbReference>
<dbReference type="PATRIC" id="fig|1232683.4.peg.2094"/>
<dbReference type="EMBL" id="JMQN01000030">
    <property type="protein sequence ID" value="KEA63679.1"/>
    <property type="molecule type" value="Genomic_DNA"/>
</dbReference>
<dbReference type="PROSITE" id="PS00815">
    <property type="entry name" value="AIPM_HOMOCIT_SYNTH_1"/>
    <property type="match status" value="1"/>
</dbReference>
<sequence length="387" mass="41931">MLATQRKIAINDTTLRDGEQTAGVAFNAGEKVLIATALATAGVAELEIGIPAMGESEREVMRMIAAQNLGVPLMAWCRMCDNDLLSAVGTGVDLVDLSIAASDQQIAHKLRRDRHWVLQQIDRQVRKATDLGFEVCVGCEDASRADLDFLRQILETAERAGARRIRYADTLGILEPFSVLAHIQQLRSGSDIEIEMHAHDDLGLATANTLAAVMGGATHINTTVNGLGERAGNAALEEAVVGLQQLYGIATGVDIAQLPLLSTLVEAASGRAVHCQKSVVGSHVFTHEAGIHTDGLLKDFRNYQGLDPLLLGRNHEMVLGKHSGTQGVIHAFARIGIELNRDEASRLLNEIREFATRHKRTPTTLELQKFHLDILNAEGDLHYEAGN</sequence>
<dbReference type="Pfam" id="PF00682">
    <property type="entry name" value="HMGL-like"/>
    <property type="match status" value="1"/>
</dbReference>
<evidence type="ECO:0000256" key="8">
    <source>
        <dbReference type="RuleBase" id="RU367143"/>
    </source>
</evidence>
<evidence type="ECO:0000256" key="3">
    <source>
        <dbReference type="ARBA" id="ARBA00012974"/>
    </source>
</evidence>
<dbReference type="STRING" id="1232683.ADIMK_2135"/>
<dbReference type="Proteomes" id="UP000028252">
    <property type="component" value="Unassembled WGS sequence"/>
</dbReference>
<dbReference type="NCBIfam" id="TIGR02660">
    <property type="entry name" value="nifV_homocitr"/>
    <property type="match status" value="1"/>
</dbReference>
<comment type="catalytic activity">
    <reaction evidence="6 8">
        <text>acetyl-CoA + 2-oxoglutarate + H2O = (2R)-homocitrate + CoA + H(+)</text>
        <dbReference type="Rhea" id="RHEA:12929"/>
        <dbReference type="ChEBI" id="CHEBI:15377"/>
        <dbReference type="ChEBI" id="CHEBI:15378"/>
        <dbReference type="ChEBI" id="CHEBI:16810"/>
        <dbReference type="ChEBI" id="CHEBI:57287"/>
        <dbReference type="ChEBI" id="CHEBI:57288"/>
        <dbReference type="ChEBI" id="CHEBI:58884"/>
        <dbReference type="EC" id="2.3.3.14"/>
    </reaction>
</comment>
<keyword evidence="8" id="KW-0535">Nitrogen fixation</keyword>
<evidence type="ECO:0000259" key="9">
    <source>
        <dbReference type="PROSITE" id="PS50991"/>
    </source>
</evidence>
<evidence type="ECO:0000256" key="5">
    <source>
        <dbReference type="ARBA" id="ARBA00022679"/>
    </source>
</evidence>
<dbReference type="Pfam" id="PF22617">
    <property type="entry name" value="HCS_D2"/>
    <property type="match status" value="1"/>
</dbReference>
<reference evidence="10 11" key="1">
    <citation type="submission" date="2014-04" db="EMBL/GenBank/DDBJ databases">
        <title>Marinobacterium kochiensis sp. nov., isolated from sediment sample collected from Kochi backwaters in Kerala, India.</title>
        <authorList>
            <person name="Singh A."/>
            <person name="Pinnaka A.K."/>
        </authorList>
    </citation>
    <scope>NUCLEOTIDE SEQUENCE [LARGE SCALE GENOMIC DNA]</scope>
    <source>
        <strain evidence="10 11">AK27</strain>
    </source>
</reference>
<name>A0A081FYS4_9GAMM</name>
<feature type="domain" description="Pyruvate carboxyltransferase" evidence="9">
    <location>
        <begin position="8"/>
        <end position="259"/>
    </location>
</feature>
<comment type="similarity">
    <text evidence="2 7">Belongs to the alpha-IPM synthase/homocitrate synthase family.</text>
</comment>
<keyword evidence="10" id="KW-0012">Acyltransferase</keyword>
<evidence type="ECO:0000256" key="1">
    <source>
        <dbReference type="ARBA" id="ARBA00003050"/>
    </source>
</evidence>
<dbReference type="InterPro" id="IPR054691">
    <property type="entry name" value="LeuA/HCS_post-cat"/>
</dbReference>
<keyword evidence="5 7" id="KW-0808">Transferase</keyword>
<organism evidence="10 11">
    <name type="scientific">Marinobacterium lacunae</name>
    <dbReference type="NCBI Taxonomy" id="1232683"/>
    <lineage>
        <taxon>Bacteria</taxon>
        <taxon>Pseudomonadati</taxon>
        <taxon>Pseudomonadota</taxon>
        <taxon>Gammaproteobacteria</taxon>
        <taxon>Oceanospirillales</taxon>
        <taxon>Oceanospirillaceae</taxon>
        <taxon>Marinobacterium</taxon>
    </lineage>
</organism>
<dbReference type="CDD" id="cd07939">
    <property type="entry name" value="DRE_TIM_NifV"/>
    <property type="match status" value="1"/>
</dbReference>
<dbReference type="PROSITE" id="PS50991">
    <property type="entry name" value="PYR_CT"/>
    <property type="match status" value="1"/>
</dbReference>